<dbReference type="AlphaFoldDB" id="F6EX19"/>
<dbReference type="HOGENOM" id="CLU_023978_1_2_5"/>
<evidence type="ECO:0000313" key="2">
    <source>
        <dbReference type="EMBL" id="AEG48182.1"/>
    </source>
</evidence>
<dbReference type="InterPro" id="IPR029044">
    <property type="entry name" value="Nucleotide-diphossugar_trans"/>
</dbReference>
<feature type="transmembrane region" description="Helical" evidence="1">
    <location>
        <begin position="324"/>
        <end position="348"/>
    </location>
</feature>
<dbReference type="InterPro" id="IPR050256">
    <property type="entry name" value="Glycosyltransferase_2"/>
</dbReference>
<keyword evidence="3" id="KW-1185">Reference proteome</keyword>
<sequence length="391" mass="41286" precursor="true">MTVTTILLLCAMLAMPPVALFALEIAYAFLARPNGEPGEAPAFTVLIPAHDEQAVIAATLSALLPQLRAGDRLLVVADNCSDETAAIARAMGAEVAERVDADLRGKGYALAHGVAHAGQWANPVIIVVDADCHVESGALSRLAADVARTGRPVQGSYLITAPAQGRLAMRFSAFAIRVKNHVRLLGCHALGVPCILTGSGMAFPSSALDSISIASGEIVEDLLLGIDLARAGHPPVFSPQARIASPLPLDGKAAEIQRARWESGYMSIMRRFVLPLLLEGLRRRRLGLILLGLDIAIPPLSLLCMLLAVLCALSGLWWLAGGGVAPLALLSGMIALFGGAILLAWAGYGRDLLTLREMALMPVSVLKKLGFYVRLALGPKRGWVRTARDGE</sequence>
<keyword evidence="1" id="KW-0812">Transmembrane</keyword>
<dbReference type="PANTHER" id="PTHR48090:SF6">
    <property type="entry name" value="SLR5056 PROTEIN"/>
    <property type="match status" value="1"/>
</dbReference>
<evidence type="ECO:0000256" key="1">
    <source>
        <dbReference type="SAM" id="Phobius"/>
    </source>
</evidence>
<dbReference type="PANTHER" id="PTHR48090">
    <property type="entry name" value="UNDECAPRENYL-PHOSPHATE 4-DEOXY-4-FORMAMIDO-L-ARABINOSE TRANSFERASE-RELATED"/>
    <property type="match status" value="1"/>
</dbReference>
<feature type="transmembrane region" description="Helical" evidence="1">
    <location>
        <begin position="288"/>
        <end position="318"/>
    </location>
</feature>
<dbReference type="Pfam" id="PF13641">
    <property type="entry name" value="Glyco_tranf_2_3"/>
    <property type="match status" value="1"/>
</dbReference>
<dbReference type="SUPFAM" id="SSF53448">
    <property type="entry name" value="Nucleotide-diphospho-sugar transferases"/>
    <property type="match status" value="1"/>
</dbReference>
<keyword evidence="1" id="KW-0472">Membrane</keyword>
<proteinExistence type="predicted"/>
<reference evidence="2 3" key="1">
    <citation type="submission" date="2011-05" db="EMBL/GenBank/DDBJ databases">
        <title>Complete sequence of chromosome 1 of Sphingobium chlorophenolicum L-1.</title>
        <authorList>
            <consortium name="US DOE Joint Genome Institute"/>
            <person name="Lucas S."/>
            <person name="Han J."/>
            <person name="Lapidus A."/>
            <person name="Cheng J.-F."/>
            <person name="Goodwin L."/>
            <person name="Pitluck S."/>
            <person name="Peters L."/>
            <person name="Daligault H."/>
            <person name="Han C."/>
            <person name="Tapia R."/>
            <person name="Land M."/>
            <person name="Hauser L."/>
            <person name="Kyrpides N."/>
            <person name="Ivanova N."/>
            <person name="Pagani I."/>
            <person name="Turner P."/>
            <person name="Copley S."/>
            <person name="Woyke T."/>
        </authorList>
    </citation>
    <scope>NUCLEOTIDE SEQUENCE [LARGE SCALE GENOMIC DNA]</scope>
    <source>
        <strain evidence="2 3">L-1</strain>
    </source>
</reference>
<gene>
    <name evidence="2" type="ORF">Sphch_0485</name>
</gene>
<dbReference type="GO" id="GO:0016740">
    <property type="term" value="F:transferase activity"/>
    <property type="evidence" value="ECO:0007669"/>
    <property type="project" value="UniProtKB-KW"/>
</dbReference>
<dbReference type="Proteomes" id="UP000007150">
    <property type="component" value="Chromosome 1"/>
</dbReference>
<evidence type="ECO:0000313" key="3">
    <source>
        <dbReference type="Proteomes" id="UP000007150"/>
    </source>
</evidence>
<protein>
    <submittedName>
        <fullName evidence="2">Glycosyl transferase family 2</fullName>
    </submittedName>
</protein>
<dbReference type="CDD" id="cd06438">
    <property type="entry name" value="EpsO_like"/>
    <property type="match status" value="1"/>
</dbReference>
<accession>F6EX19</accession>
<keyword evidence="1" id="KW-1133">Transmembrane helix</keyword>
<dbReference type="STRING" id="690566.Sphch_0485"/>
<organism evidence="2 3">
    <name type="scientific">Sphingobium chlorophenolicum L-1</name>
    <dbReference type="NCBI Taxonomy" id="690566"/>
    <lineage>
        <taxon>Bacteria</taxon>
        <taxon>Pseudomonadati</taxon>
        <taxon>Pseudomonadota</taxon>
        <taxon>Alphaproteobacteria</taxon>
        <taxon>Sphingomonadales</taxon>
        <taxon>Sphingomonadaceae</taxon>
        <taxon>Sphingobium</taxon>
    </lineage>
</organism>
<keyword evidence="2" id="KW-0808">Transferase</keyword>
<dbReference type="EMBL" id="CP002798">
    <property type="protein sequence ID" value="AEG48182.1"/>
    <property type="molecule type" value="Genomic_DNA"/>
</dbReference>
<dbReference type="RefSeq" id="WP_013846448.1">
    <property type="nucleotide sequence ID" value="NC_015593.1"/>
</dbReference>
<dbReference type="KEGG" id="sch:Sphch_0485"/>
<dbReference type="Gene3D" id="3.90.550.10">
    <property type="entry name" value="Spore Coat Polysaccharide Biosynthesis Protein SpsA, Chain A"/>
    <property type="match status" value="1"/>
</dbReference>
<name>F6EX19_SPHCR</name>